<feature type="transmembrane region" description="Helical" evidence="1">
    <location>
        <begin position="35"/>
        <end position="57"/>
    </location>
</feature>
<evidence type="ECO:0000313" key="2">
    <source>
        <dbReference type="EMBL" id="OGZ72959.1"/>
    </source>
</evidence>
<gene>
    <name evidence="2" type="ORF">A2908_00055</name>
</gene>
<accession>A0A1G2IDX2</accession>
<feature type="transmembrane region" description="Helical" evidence="1">
    <location>
        <begin position="63"/>
        <end position="84"/>
    </location>
</feature>
<keyword evidence="1" id="KW-0472">Membrane</keyword>
<sequence>MFGLHPCLPAGRPLLAQGKIAPPANFWYNKTMKKFLQYFTLEFIIIFFVGLMGYWILDTPFDVNQILFVSLVSGAIIAYAMLVLQKRSH</sequence>
<organism evidence="2 3">
    <name type="scientific">Candidatus Staskawiczbacteria bacterium RIFCSPLOWO2_01_FULL_38_12b</name>
    <dbReference type="NCBI Taxonomy" id="1802214"/>
    <lineage>
        <taxon>Bacteria</taxon>
        <taxon>Candidatus Staskawicziibacteriota</taxon>
    </lineage>
</organism>
<reference evidence="2 3" key="1">
    <citation type="journal article" date="2016" name="Nat. Commun.">
        <title>Thousands of microbial genomes shed light on interconnected biogeochemical processes in an aquifer system.</title>
        <authorList>
            <person name="Anantharaman K."/>
            <person name="Brown C.T."/>
            <person name="Hug L.A."/>
            <person name="Sharon I."/>
            <person name="Castelle C.J."/>
            <person name="Probst A.J."/>
            <person name="Thomas B.C."/>
            <person name="Singh A."/>
            <person name="Wilkins M.J."/>
            <person name="Karaoz U."/>
            <person name="Brodie E.L."/>
            <person name="Williams K.H."/>
            <person name="Hubbard S.S."/>
            <person name="Banfield J.F."/>
        </authorList>
    </citation>
    <scope>NUCLEOTIDE SEQUENCE [LARGE SCALE GENOMIC DNA]</scope>
</reference>
<protein>
    <submittedName>
        <fullName evidence="2">Uncharacterized protein</fullName>
    </submittedName>
</protein>
<dbReference type="EMBL" id="MHPA01000018">
    <property type="protein sequence ID" value="OGZ72959.1"/>
    <property type="molecule type" value="Genomic_DNA"/>
</dbReference>
<comment type="caution">
    <text evidence="2">The sequence shown here is derived from an EMBL/GenBank/DDBJ whole genome shotgun (WGS) entry which is preliminary data.</text>
</comment>
<dbReference type="Proteomes" id="UP000176774">
    <property type="component" value="Unassembled WGS sequence"/>
</dbReference>
<name>A0A1G2IDX2_9BACT</name>
<evidence type="ECO:0000313" key="3">
    <source>
        <dbReference type="Proteomes" id="UP000176774"/>
    </source>
</evidence>
<keyword evidence="1" id="KW-1133">Transmembrane helix</keyword>
<evidence type="ECO:0000256" key="1">
    <source>
        <dbReference type="SAM" id="Phobius"/>
    </source>
</evidence>
<proteinExistence type="predicted"/>
<keyword evidence="1" id="KW-0812">Transmembrane</keyword>
<dbReference type="AlphaFoldDB" id="A0A1G2IDX2"/>